<dbReference type="InterPro" id="IPR057326">
    <property type="entry name" value="KR_dom"/>
</dbReference>
<name>A0A7Z0WCY1_9PSEU</name>
<proteinExistence type="predicted"/>
<feature type="non-terminal residue" evidence="7">
    <location>
        <position position="734"/>
    </location>
</feature>
<dbReference type="Gene3D" id="3.40.47.10">
    <property type="match status" value="1"/>
</dbReference>
<dbReference type="Gene3D" id="3.40.50.720">
    <property type="entry name" value="NAD(P)-binding Rossmann-like Domain"/>
    <property type="match status" value="1"/>
</dbReference>
<dbReference type="Gene3D" id="1.10.1200.10">
    <property type="entry name" value="ACP-like"/>
    <property type="match status" value="1"/>
</dbReference>
<evidence type="ECO:0000313" key="7">
    <source>
        <dbReference type="EMBL" id="OLF04232.1"/>
    </source>
</evidence>
<dbReference type="GO" id="GO:0006633">
    <property type="term" value="P:fatty acid biosynthetic process"/>
    <property type="evidence" value="ECO:0007669"/>
    <property type="project" value="InterPro"/>
</dbReference>
<accession>A0A7Z0WCY1</accession>
<dbReference type="SUPFAM" id="SSF51735">
    <property type="entry name" value="NAD(P)-binding Rossmann-fold domains"/>
    <property type="match status" value="2"/>
</dbReference>
<dbReference type="PANTHER" id="PTHR43775">
    <property type="entry name" value="FATTY ACID SYNTHASE"/>
    <property type="match status" value="1"/>
</dbReference>
<dbReference type="PROSITE" id="PS00606">
    <property type="entry name" value="KS3_1"/>
    <property type="match status" value="1"/>
</dbReference>
<evidence type="ECO:0000259" key="5">
    <source>
        <dbReference type="PROSITE" id="PS50075"/>
    </source>
</evidence>
<dbReference type="CDD" id="cd08956">
    <property type="entry name" value="KR_3_FAS_SDR_x"/>
    <property type="match status" value="1"/>
</dbReference>
<protein>
    <recommendedName>
        <fullName evidence="9">Phosphopantetheine binding protein</fullName>
    </recommendedName>
</protein>
<evidence type="ECO:0000313" key="8">
    <source>
        <dbReference type="Proteomes" id="UP000185696"/>
    </source>
</evidence>
<dbReference type="PROSITE" id="PS52004">
    <property type="entry name" value="KS3_2"/>
    <property type="match status" value="1"/>
</dbReference>
<dbReference type="InterPro" id="IPR016039">
    <property type="entry name" value="Thiolase-like"/>
</dbReference>
<dbReference type="SMART" id="SM00822">
    <property type="entry name" value="PKS_KR"/>
    <property type="match status" value="1"/>
</dbReference>
<keyword evidence="4" id="KW-0677">Repeat</keyword>
<keyword evidence="3" id="KW-0808">Transferase</keyword>
<feature type="domain" description="Carrier" evidence="5">
    <location>
        <begin position="354"/>
        <end position="429"/>
    </location>
</feature>
<evidence type="ECO:0008006" key="9">
    <source>
        <dbReference type="Google" id="ProtNLM"/>
    </source>
</evidence>
<evidence type="ECO:0000256" key="2">
    <source>
        <dbReference type="ARBA" id="ARBA00022553"/>
    </source>
</evidence>
<organism evidence="7 8">
    <name type="scientific">Actinophytocola xinjiangensis</name>
    <dbReference type="NCBI Taxonomy" id="485602"/>
    <lineage>
        <taxon>Bacteria</taxon>
        <taxon>Bacillati</taxon>
        <taxon>Actinomycetota</taxon>
        <taxon>Actinomycetes</taxon>
        <taxon>Pseudonocardiales</taxon>
        <taxon>Pseudonocardiaceae</taxon>
    </lineage>
</organism>
<dbReference type="PROSITE" id="PS50075">
    <property type="entry name" value="CARRIER"/>
    <property type="match status" value="1"/>
</dbReference>
<feature type="domain" description="Ketosynthase family 3 (KS3)" evidence="6">
    <location>
        <begin position="446"/>
        <end position="734"/>
    </location>
</feature>
<dbReference type="GO" id="GO:0031177">
    <property type="term" value="F:phosphopantetheine binding"/>
    <property type="evidence" value="ECO:0007669"/>
    <property type="project" value="InterPro"/>
</dbReference>
<evidence type="ECO:0000256" key="1">
    <source>
        <dbReference type="ARBA" id="ARBA00022450"/>
    </source>
</evidence>
<dbReference type="AlphaFoldDB" id="A0A7Z0WCY1"/>
<dbReference type="FunFam" id="1.10.1200.10:FF:000007">
    <property type="entry name" value="Probable polyketide synthase pks17"/>
    <property type="match status" value="1"/>
</dbReference>
<dbReference type="SUPFAM" id="SSF53901">
    <property type="entry name" value="Thiolase-like"/>
    <property type="match status" value="1"/>
</dbReference>
<keyword evidence="8" id="KW-1185">Reference proteome</keyword>
<dbReference type="SMART" id="SM00823">
    <property type="entry name" value="PKS_PP"/>
    <property type="match status" value="1"/>
</dbReference>
<dbReference type="InterPro" id="IPR014030">
    <property type="entry name" value="Ketoacyl_synth_N"/>
</dbReference>
<dbReference type="CDD" id="cd00833">
    <property type="entry name" value="PKS"/>
    <property type="match status" value="1"/>
</dbReference>
<dbReference type="InterPro" id="IPR050091">
    <property type="entry name" value="PKS_NRPS_Biosynth_Enz"/>
</dbReference>
<dbReference type="PANTHER" id="PTHR43775:SF51">
    <property type="entry name" value="INACTIVE PHENOLPHTHIOCEROL SYNTHESIS POLYKETIDE SYNTHASE TYPE I PKS1-RELATED"/>
    <property type="match status" value="1"/>
</dbReference>
<dbReference type="InterPro" id="IPR013968">
    <property type="entry name" value="PKS_KR"/>
</dbReference>
<evidence type="ECO:0000256" key="4">
    <source>
        <dbReference type="ARBA" id="ARBA00022737"/>
    </source>
</evidence>
<evidence type="ECO:0000256" key="3">
    <source>
        <dbReference type="ARBA" id="ARBA00022679"/>
    </source>
</evidence>
<dbReference type="GO" id="GO:0004312">
    <property type="term" value="F:fatty acid synthase activity"/>
    <property type="evidence" value="ECO:0007669"/>
    <property type="project" value="TreeGrafter"/>
</dbReference>
<dbReference type="Pfam" id="PF22953">
    <property type="entry name" value="SpnB_Rossmann"/>
    <property type="match status" value="1"/>
</dbReference>
<dbReference type="InterPro" id="IPR020806">
    <property type="entry name" value="PKS_PP-bd"/>
</dbReference>
<dbReference type="Pfam" id="PF02801">
    <property type="entry name" value="Ketoacyl-synt_C"/>
    <property type="match status" value="1"/>
</dbReference>
<keyword evidence="2" id="KW-0597">Phosphoprotein</keyword>
<dbReference type="GO" id="GO:0004315">
    <property type="term" value="F:3-oxoacyl-[acyl-carrier-protein] synthase activity"/>
    <property type="evidence" value="ECO:0007669"/>
    <property type="project" value="InterPro"/>
</dbReference>
<dbReference type="RefSeq" id="WP_281257530.1">
    <property type="nucleotide sequence ID" value="NZ_MSIF01000057.1"/>
</dbReference>
<dbReference type="EMBL" id="MSIF01000057">
    <property type="protein sequence ID" value="OLF04232.1"/>
    <property type="molecule type" value="Genomic_DNA"/>
</dbReference>
<dbReference type="InterPro" id="IPR020841">
    <property type="entry name" value="PKS_Beta-ketoAc_synthase_dom"/>
</dbReference>
<evidence type="ECO:0000259" key="6">
    <source>
        <dbReference type="PROSITE" id="PS52004"/>
    </source>
</evidence>
<dbReference type="InterPro" id="IPR055123">
    <property type="entry name" value="SpnB-like_Rossmann"/>
</dbReference>
<dbReference type="Proteomes" id="UP000185696">
    <property type="component" value="Unassembled WGS sequence"/>
</dbReference>
<dbReference type="InterPro" id="IPR018201">
    <property type="entry name" value="Ketoacyl_synth_AS"/>
</dbReference>
<reference evidence="7 8" key="1">
    <citation type="submission" date="2016-12" db="EMBL/GenBank/DDBJ databases">
        <title>The draft genome sequence of Actinophytocola xinjiangensis.</title>
        <authorList>
            <person name="Wang W."/>
            <person name="Yuan L."/>
        </authorList>
    </citation>
    <scope>NUCLEOTIDE SEQUENCE [LARGE SCALE GENOMIC DNA]</scope>
    <source>
        <strain evidence="7 8">CGMCC 4.4663</strain>
    </source>
</reference>
<dbReference type="SUPFAM" id="SSF47336">
    <property type="entry name" value="ACP-like"/>
    <property type="match status" value="1"/>
</dbReference>
<dbReference type="Pfam" id="PF00109">
    <property type="entry name" value="ketoacyl-synt"/>
    <property type="match status" value="1"/>
</dbReference>
<dbReference type="InterPro" id="IPR036291">
    <property type="entry name" value="NAD(P)-bd_dom_sf"/>
</dbReference>
<dbReference type="SMART" id="SM01294">
    <property type="entry name" value="PKS_PP_betabranch"/>
    <property type="match status" value="1"/>
</dbReference>
<dbReference type="Pfam" id="PF00550">
    <property type="entry name" value="PP-binding"/>
    <property type="match status" value="1"/>
</dbReference>
<dbReference type="Pfam" id="PF08659">
    <property type="entry name" value="KR"/>
    <property type="match status" value="1"/>
</dbReference>
<dbReference type="InterPro" id="IPR014031">
    <property type="entry name" value="Ketoacyl_synth_C"/>
</dbReference>
<dbReference type="InterPro" id="IPR009081">
    <property type="entry name" value="PP-bd_ACP"/>
</dbReference>
<keyword evidence="1" id="KW-0596">Phosphopantetheine</keyword>
<dbReference type="InterPro" id="IPR036736">
    <property type="entry name" value="ACP-like_sf"/>
</dbReference>
<comment type="caution">
    <text evidence="7">The sequence shown here is derived from an EMBL/GenBank/DDBJ whole genome shotgun (WGS) entry which is preliminary data.</text>
</comment>
<dbReference type="SMART" id="SM00825">
    <property type="entry name" value="PKS_KS"/>
    <property type="match status" value="1"/>
</dbReference>
<gene>
    <name evidence="7" type="ORF">BLA60_41770</name>
</gene>
<sequence>MSLVQDWLADERFVNARLVFVTAGAVAGVDVSAAAVWGLVRAAQSEHPGRFGLVDLSDGWTPDLAARAFTTDEPQLVVGSEATAARLARATGDTASWDPGTVVVTGGTGGLGALVTRHLVEEHGVTDVLLLSRRGVLPSELSDLGRVRSVACDVSDRAALAAVLDGETVTGVIHAAGVLDDGVVEALTPERLDTVLAPKVDAAWYLHELTPEATNFVLFSSAAGTFGNAGQANYAAANAFLDALAEHRNALGLPAVSLAWGPWDTEGMAERLTRSGTPPLSPSLGLRLFDVATGAATLVPTRLDLAATREHGHVPPLLRGLVRTTSRRLAAASSTVTAGLATTLSTLDHASRAEFLFELVIDQVATVLGHATTGSVDRTSTFRDLGFDSLTAVEFRNRLGVVTGLRLPATLVFDFPTAPALVDHLFAELIGSAKDITPTATAVVDGDPVVVVGMACRFPGGVATPEDLWRLVLDGTDAITPLPTNRGWGPDAPDLAGGFLADVGLFDPGFFGMSPREALATDAQQRLLLEVSWEALERAGVDPVSLRGSRTGVFAGVMYNDYAALLQGVEFTGFRGNGTSPSIVSGRVSYTFGFEGPAMTVDTACSSSLVAMHLAAQALRSGECTLALAGGVTVMSTPGAFVDFAAQGGLASDGRCKAFGDSADGVGWSEGVGMLVLARQSDAERLGYPVLAVVKGSAVNSDGASNGLTAPNGPSQQRVIRAALASAGLSAADV</sequence>